<protein>
    <submittedName>
        <fullName evidence="1">Uncharacterized protein</fullName>
    </submittedName>
</protein>
<gene>
    <name evidence="1" type="ORF">PORT_188</name>
</gene>
<dbReference type="EMBL" id="LR990835">
    <property type="protein sequence ID" value="CAD7757706.1"/>
    <property type="molecule type" value="Genomic_DNA"/>
</dbReference>
<reference evidence="1" key="1">
    <citation type="submission" date="2023-02" db="EMBL/GenBank/DDBJ databases">
        <authorList>
            <person name="Petit M.-A."/>
            <person name="Lossouarn J."/>
        </authorList>
    </citation>
    <scope>NUCLEOTIDE SEQUENCE [LARGE SCALE GENOMIC DNA]</scope>
</reference>
<organism evidence="1">
    <name type="scientific">Enterococcus phage Porthos</name>
    <dbReference type="NCBI Taxonomy" id="2795670"/>
    <lineage>
        <taxon>Viruses</taxon>
        <taxon>Duplodnaviria</taxon>
        <taxon>Heunggongvirae</taxon>
        <taxon>Uroviricota</taxon>
        <taxon>Caudoviricetes</taxon>
        <taxon>Herelleviridae</taxon>
        <taxon>Brockvirinae</taxon>
        <taxon>Schiekvirus</taxon>
        <taxon>Schiekvirus Porthos</taxon>
    </lineage>
</organism>
<proteinExistence type="predicted"/>
<accession>A0A8D6UFT0</accession>
<evidence type="ECO:0000313" key="1">
    <source>
        <dbReference type="EMBL" id="CAD7757706.1"/>
    </source>
</evidence>
<sequence>MKMTKREYEKIKESLVAFGVEKITAYKKQLEEWHASGESNIKNVETRLIFEVYYACVPSELRMNIMDNDDYNDAHIKTAVRKALKELGVLK</sequence>
<name>A0A8D6UFT0_9CAUD</name>